<name>A0A0E9V1C4_ANGAN</name>
<evidence type="ECO:0000313" key="1">
    <source>
        <dbReference type="EMBL" id="JAH71934.1"/>
    </source>
</evidence>
<evidence type="ECO:0008006" key="2">
    <source>
        <dbReference type="Google" id="ProtNLM"/>
    </source>
</evidence>
<organism evidence="1">
    <name type="scientific">Anguilla anguilla</name>
    <name type="common">European freshwater eel</name>
    <name type="synonym">Muraena anguilla</name>
    <dbReference type="NCBI Taxonomy" id="7936"/>
    <lineage>
        <taxon>Eukaryota</taxon>
        <taxon>Metazoa</taxon>
        <taxon>Chordata</taxon>
        <taxon>Craniata</taxon>
        <taxon>Vertebrata</taxon>
        <taxon>Euteleostomi</taxon>
        <taxon>Actinopterygii</taxon>
        <taxon>Neopterygii</taxon>
        <taxon>Teleostei</taxon>
        <taxon>Anguilliformes</taxon>
        <taxon>Anguillidae</taxon>
        <taxon>Anguilla</taxon>
    </lineage>
</organism>
<reference evidence="1" key="2">
    <citation type="journal article" date="2015" name="Fish Shellfish Immunol.">
        <title>Early steps in the European eel (Anguilla anguilla)-Vibrio vulnificus interaction in the gills: Role of the RtxA13 toxin.</title>
        <authorList>
            <person name="Callol A."/>
            <person name="Pajuelo D."/>
            <person name="Ebbesson L."/>
            <person name="Teles M."/>
            <person name="MacKenzie S."/>
            <person name="Amaro C."/>
        </authorList>
    </citation>
    <scope>NUCLEOTIDE SEQUENCE</scope>
</reference>
<proteinExistence type="predicted"/>
<protein>
    <recommendedName>
        <fullName evidence="2">HAT C-terminal dimerisation domain-containing protein</fullName>
    </recommendedName>
</protein>
<dbReference type="AlphaFoldDB" id="A0A0E9V1C4"/>
<sequence>MDRAFPNLAALYRKYIPVSSVQAECSFSRLNILEIYLRLTMCKVACPWLGLHLIEG</sequence>
<accession>A0A0E9V1C4</accession>
<reference evidence="1" key="1">
    <citation type="submission" date="2014-11" db="EMBL/GenBank/DDBJ databases">
        <authorList>
            <person name="Amaro Gonzalez C."/>
        </authorList>
    </citation>
    <scope>NUCLEOTIDE SEQUENCE</scope>
</reference>
<dbReference type="EMBL" id="GBXM01036643">
    <property type="protein sequence ID" value="JAH71934.1"/>
    <property type="molecule type" value="Transcribed_RNA"/>
</dbReference>